<dbReference type="SUPFAM" id="SSF53335">
    <property type="entry name" value="S-adenosyl-L-methionine-dependent methyltransferases"/>
    <property type="match status" value="1"/>
</dbReference>
<proteinExistence type="predicted"/>
<name>A0A0C2SKD3_AMAMK</name>
<sequence length="248" mass="28030">MLHPLTDLYLSVLNALLPTIKSLINSPVLISQLSAVFMSHVWEALSNGVDQNGKPVKQHLITPHAQGTVLDLGAGHGHTVFYLDRAKVTNYIALEPNTLMHPRLRQNANKAGFHEHDGTLLILSCGAENTEHILSAIGWTPVDTLVSVLTLCTVPDPPNTLRALVEHVLKPGGQFLYYEHVLSHRPDVARWQRFWAPVWAVAFDGCRMDRPTQKYIDEATEWRERSVWGKEGEPEENLFYHRVGKYYK</sequence>
<dbReference type="OrthoDB" id="540004at2759"/>
<accession>A0A0C2SKD3</accession>
<dbReference type="Pfam" id="PF13489">
    <property type="entry name" value="Methyltransf_23"/>
    <property type="match status" value="1"/>
</dbReference>
<reference evidence="1 2" key="1">
    <citation type="submission" date="2014-04" db="EMBL/GenBank/DDBJ databases">
        <title>Evolutionary Origins and Diversification of the Mycorrhizal Mutualists.</title>
        <authorList>
            <consortium name="DOE Joint Genome Institute"/>
            <consortium name="Mycorrhizal Genomics Consortium"/>
            <person name="Kohler A."/>
            <person name="Kuo A."/>
            <person name="Nagy L.G."/>
            <person name="Floudas D."/>
            <person name="Copeland A."/>
            <person name="Barry K.W."/>
            <person name="Cichocki N."/>
            <person name="Veneault-Fourrey C."/>
            <person name="LaButti K."/>
            <person name="Lindquist E.A."/>
            <person name="Lipzen A."/>
            <person name="Lundell T."/>
            <person name="Morin E."/>
            <person name="Murat C."/>
            <person name="Riley R."/>
            <person name="Ohm R."/>
            <person name="Sun H."/>
            <person name="Tunlid A."/>
            <person name="Henrissat B."/>
            <person name="Grigoriev I.V."/>
            <person name="Hibbett D.S."/>
            <person name="Martin F."/>
        </authorList>
    </citation>
    <scope>NUCLEOTIDE SEQUENCE [LARGE SCALE GENOMIC DNA]</scope>
    <source>
        <strain evidence="1 2">Koide BX008</strain>
    </source>
</reference>
<dbReference type="STRING" id="946122.A0A0C2SKD3"/>
<dbReference type="EMBL" id="KN818256">
    <property type="protein sequence ID" value="KIL63665.1"/>
    <property type="molecule type" value="Genomic_DNA"/>
</dbReference>
<dbReference type="HOGENOM" id="CLU_037990_6_2_1"/>
<protein>
    <recommendedName>
        <fullName evidence="3">S-adenosyl-L-methionine-dependent methyltransferase</fullName>
    </recommendedName>
</protein>
<gene>
    <name evidence="1" type="ORF">M378DRAFT_186925</name>
</gene>
<dbReference type="AlphaFoldDB" id="A0A0C2SKD3"/>
<evidence type="ECO:0000313" key="1">
    <source>
        <dbReference type="EMBL" id="KIL63665.1"/>
    </source>
</evidence>
<dbReference type="Gene3D" id="3.40.50.150">
    <property type="entry name" value="Vaccinia Virus protein VP39"/>
    <property type="match status" value="1"/>
</dbReference>
<dbReference type="CDD" id="cd02440">
    <property type="entry name" value="AdoMet_MTases"/>
    <property type="match status" value="1"/>
</dbReference>
<dbReference type="InterPro" id="IPR052356">
    <property type="entry name" value="Thiol_S-MT"/>
</dbReference>
<evidence type="ECO:0008006" key="3">
    <source>
        <dbReference type="Google" id="ProtNLM"/>
    </source>
</evidence>
<keyword evidence="2" id="KW-1185">Reference proteome</keyword>
<dbReference type="Proteomes" id="UP000054549">
    <property type="component" value="Unassembled WGS sequence"/>
</dbReference>
<dbReference type="InParanoid" id="A0A0C2SKD3"/>
<evidence type="ECO:0000313" key="2">
    <source>
        <dbReference type="Proteomes" id="UP000054549"/>
    </source>
</evidence>
<organism evidence="1 2">
    <name type="scientific">Amanita muscaria (strain Koide BX008)</name>
    <dbReference type="NCBI Taxonomy" id="946122"/>
    <lineage>
        <taxon>Eukaryota</taxon>
        <taxon>Fungi</taxon>
        <taxon>Dikarya</taxon>
        <taxon>Basidiomycota</taxon>
        <taxon>Agaricomycotina</taxon>
        <taxon>Agaricomycetes</taxon>
        <taxon>Agaricomycetidae</taxon>
        <taxon>Agaricales</taxon>
        <taxon>Pluteineae</taxon>
        <taxon>Amanitaceae</taxon>
        <taxon>Amanita</taxon>
    </lineage>
</organism>
<dbReference type="InterPro" id="IPR029063">
    <property type="entry name" value="SAM-dependent_MTases_sf"/>
</dbReference>
<dbReference type="PANTHER" id="PTHR45036">
    <property type="entry name" value="METHYLTRANSFERASE LIKE 7B"/>
    <property type="match status" value="1"/>
</dbReference>
<dbReference type="PANTHER" id="PTHR45036:SF1">
    <property type="entry name" value="METHYLTRANSFERASE LIKE 7A"/>
    <property type="match status" value="1"/>
</dbReference>